<dbReference type="InterPro" id="IPR015424">
    <property type="entry name" value="PyrdxlP-dep_Trfase"/>
</dbReference>
<keyword evidence="7" id="KW-1185">Reference proteome</keyword>
<feature type="modified residue" description="N6-(pyridoxal phosphate)lysine" evidence="4">
    <location>
        <position position="188"/>
    </location>
</feature>
<evidence type="ECO:0000313" key="7">
    <source>
        <dbReference type="Proteomes" id="UP000641588"/>
    </source>
</evidence>
<evidence type="ECO:0000256" key="1">
    <source>
        <dbReference type="ARBA" id="ARBA00022898"/>
    </source>
</evidence>
<dbReference type="SUPFAM" id="SSF53383">
    <property type="entry name" value="PLP-dependent transferases"/>
    <property type="match status" value="1"/>
</dbReference>
<evidence type="ECO:0000313" key="6">
    <source>
        <dbReference type="EMBL" id="NOU97236.1"/>
    </source>
</evidence>
<evidence type="ECO:0000256" key="5">
    <source>
        <dbReference type="RuleBase" id="RU004508"/>
    </source>
</evidence>
<gene>
    <name evidence="6" type="ORF">GC093_29005</name>
</gene>
<comment type="similarity">
    <text evidence="2 5">Belongs to the DegT/DnrJ/EryC1 family.</text>
</comment>
<dbReference type="InterPro" id="IPR000653">
    <property type="entry name" value="DegT/StrS_aminotransferase"/>
</dbReference>
<proteinExistence type="inferred from homology"/>
<keyword evidence="6" id="KW-0808">Transferase</keyword>
<dbReference type="GO" id="GO:0008483">
    <property type="term" value="F:transaminase activity"/>
    <property type="evidence" value="ECO:0007669"/>
    <property type="project" value="UniProtKB-KW"/>
</dbReference>
<evidence type="ECO:0000256" key="2">
    <source>
        <dbReference type="ARBA" id="ARBA00037999"/>
    </source>
</evidence>
<name>A0A972K2Y5_9BACL</name>
<comment type="caution">
    <text evidence="6">The sequence shown here is derived from an EMBL/GenBank/DDBJ whole genome shotgun (WGS) entry which is preliminary data.</text>
</comment>
<dbReference type="PANTHER" id="PTHR30244">
    <property type="entry name" value="TRANSAMINASE"/>
    <property type="match status" value="1"/>
</dbReference>
<dbReference type="Pfam" id="PF01041">
    <property type="entry name" value="DegT_DnrJ_EryC1"/>
    <property type="match status" value="1"/>
</dbReference>
<protein>
    <submittedName>
        <fullName evidence="6">DegT/DnrJ/EryC1/StrS family aminotransferase</fullName>
    </submittedName>
</protein>
<dbReference type="PIRSF" id="PIRSF000390">
    <property type="entry name" value="PLP_StrS"/>
    <property type="match status" value="1"/>
</dbReference>
<keyword evidence="1 4" id="KW-0663">Pyridoxal phosphate</keyword>
<dbReference type="PANTHER" id="PTHR30244:SF9">
    <property type="entry name" value="PROTEIN RV3402C"/>
    <property type="match status" value="1"/>
</dbReference>
<dbReference type="GO" id="GO:0030170">
    <property type="term" value="F:pyridoxal phosphate binding"/>
    <property type="evidence" value="ECO:0007669"/>
    <property type="project" value="TreeGrafter"/>
</dbReference>
<accession>A0A972K2Y5</accession>
<evidence type="ECO:0000256" key="3">
    <source>
        <dbReference type="PIRSR" id="PIRSR000390-1"/>
    </source>
</evidence>
<reference evidence="6" key="1">
    <citation type="submission" date="2019-10" db="EMBL/GenBank/DDBJ databases">
        <title>Description of Paenibacillus glebae sp. nov.</title>
        <authorList>
            <person name="Carlier A."/>
            <person name="Qi S."/>
        </authorList>
    </citation>
    <scope>NUCLEOTIDE SEQUENCE</scope>
    <source>
        <strain evidence="6">LMG 31456</strain>
    </source>
</reference>
<dbReference type="Gene3D" id="3.40.640.10">
    <property type="entry name" value="Type I PLP-dependent aspartate aminotransferase-like (Major domain)"/>
    <property type="match status" value="1"/>
</dbReference>
<organism evidence="6 7">
    <name type="scientific">Paenibacillus foliorum</name>
    <dbReference type="NCBI Taxonomy" id="2654974"/>
    <lineage>
        <taxon>Bacteria</taxon>
        <taxon>Bacillati</taxon>
        <taxon>Bacillota</taxon>
        <taxon>Bacilli</taxon>
        <taxon>Bacillales</taxon>
        <taxon>Paenibacillaceae</taxon>
        <taxon>Paenibacillus</taxon>
    </lineage>
</organism>
<sequence length="370" mass="41661">MFDIPFLKPKLVVKEDYMDYLKQIDDSRSYSNYGALNTLFEQRLIRELFNGQGSAVTVNNATTGLILSISQLKRRGKYALMPSFTFAATPLAAMWCGLEPYFIDVCEKDWCMNEELLEKEINRLGDEVAVVIPYATFGTNLDTTSYEALQDRGIPVVIDAAASMGSKLTTHFGQGFTGAVVYSFHATKGFGIGEGGLIYSSDKEMINKVRQASNFGFNEDRESKQMGINGKLSEYAAAIGLATLEVFEQKKLKREQVFGWYMEGLEQLGLMEQGWQHQEVKGSVAYSFLSLLCPETYRNTHFVERLASSGIQTRTYFSPSCHQQALFQSYPRTLLHITEQIGRRIINLPLWEDMNQGNVETILQGLSHEG</sequence>
<dbReference type="GO" id="GO:0000271">
    <property type="term" value="P:polysaccharide biosynthetic process"/>
    <property type="evidence" value="ECO:0007669"/>
    <property type="project" value="TreeGrafter"/>
</dbReference>
<dbReference type="Proteomes" id="UP000641588">
    <property type="component" value="Unassembled WGS sequence"/>
</dbReference>
<dbReference type="EMBL" id="WHOD01000109">
    <property type="protein sequence ID" value="NOU97236.1"/>
    <property type="molecule type" value="Genomic_DNA"/>
</dbReference>
<keyword evidence="6" id="KW-0032">Aminotransferase</keyword>
<feature type="active site" description="Proton acceptor" evidence="3">
    <location>
        <position position="188"/>
    </location>
</feature>
<dbReference type="AlphaFoldDB" id="A0A972K2Y5"/>
<dbReference type="InterPro" id="IPR015421">
    <property type="entry name" value="PyrdxlP-dep_Trfase_major"/>
</dbReference>
<dbReference type="RefSeq" id="WP_171655482.1">
    <property type="nucleotide sequence ID" value="NZ_WHOD01000109.1"/>
</dbReference>
<evidence type="ECO:0000256" key="4">
    <source>
        <dbReference type="PIRSR" id="PIRSR000390-2"/>
    </source>
</evidence>